<keyword evidence="1" id="KW-1133">Transmembrane helix</keyword>
<name>A0A0A5GE85_9BACI</name>
<feature type="transmembrane region" description="Helical" evidence="1">
    <location>
        <begin position="17"/>
        <end position="37"/>
    </location>
</feature>
<dbReference type="SUPFAM" id="SSF55383">
    <property type="entry name" value="Copper amine oxidase, domain N"/>
    <property type="match status" value="1"/>
</dbReference>
<dbReference type="Proteomes" id="UP000030403">
    <property type="component" value="Unassembled WGS sequence"/>
</dbReference>
<gene>
    <name evidence="3" type="ORF">N783_08095</name>
</gene>
<dbReference type="RefSeq" id="WP_027445685.1">
    <property type="nucleotide sequence ID" value="NZ_AULJ01000013.1"/>
</dbReference>
<evidence type="ECO:0000313" key="3">
    <source>
        <dbReference type="EMBL" id="KGX91506.1"/>
    </source>
</evidence>
<dbReference type="OrthoDB" id="9775889at2"/>
<dbReference type="Pfam" id="PF00704">
    <property type="entry name" value="Glyco_hydro_18"/>
    <property type="match status" value="1"/>
</dbReference>
<dbReference type="InterPro" id="IPR029070">
    <property type="entry name" value="Chitinase_insertion_sf"/>
</dbReference>
<evidence type="ECO:0000313" key="4">
    <source>
        <dbReference type="Proteomes" id="UP000030403"/>
    </source>
</evidence>
<comment type="caution">
    <text evidence="3">The sequence shown here is derived from an EMBL/GenBank/DDBJ whole genome shotgun (WGS) entry which is preliminary data.</text>
</comment>
<dbReference type="PANTHER" id="PTHR46066">
    <property type="entry name" value="CHITINASE DOMAIN-CONTAINING PROTEIN 1 FAMILY MEMBER"/>
    <property type="match status" value="1"/>
</dbReference>
<dbReference type="InterPro" id="IPR001223">
    <property type="entry name" value="Glyco_hydro18_cat"/>
</dbReference>
<evidence type="ECO:0000259" key="2">
    <source>
        <dbReference type="PROSITE" id="PS51910"/>
    </source>
</evidence>
<dbReference type="Pfam" id="PF07833">
    <property type="entry name" value="Cu_amine_oxidN1"/>
    <property type="match status" value="1"/>
</dbReference>
<dbReference type="GO" id="GO:0008061">
    <property type="term" value="F:chitin binding"/>
    <property type="evidence" value="ECO:0007669"/>
    <property type="project" value="InterPro"/>
</dbReference>
<dbReference type="SMART" id="SM00636">
    <property type="entry name" value="Glyco_18"/>
    <property type="match status" value="1"/>
</dbReference>
<sequence>MARTEVYKKKKNRTTSLIVFSLAFLFILSSIGFWIVYPFPSDEKVPYFTEDYTMIYEEGIFNDQAVLKDQLYIPYTFIKQQIDSSIEFDEDSSSVIITTDQKVYQMPSDSLNYYINNSEQKLSFPALKQENGSLYLASEWLQKVYPIEIRHFKDTKSIQILEHDQILQKATMRATEDEDLRRMRTAPTLTSPYVAEISEGVELFIEEDTKEYFKVRTENGVAGYLKKSVVQLNGTDRIKAEVQANKIPFKPSIEWPVHVTWDGIYQASANPTSQPDLEGVKVLSPTWFELQNGEGDIRNIASKPYVEQAHEKGYRVWALFSNAFEPDWTQKALSTYESRQKMIKQLLQYAEIYNLDGLNLDFENVYEQDGPKLTQFARELTPLAHEAGLVVSMDITFISESAMWSKFYERKELADAVDYLMVMAYDEHWSSSQVAGSVSSLPWVKRNLNQLLQVVPHDRLILGVPLYTRLWKIEQGENGEKVSSESFTMEEAEKWMKERDLEPQYDKSTGQDYVEYQVPDKPITYKMWLENETSLAKRAQLVHQFQLAGIATWSKYFADDEAWKTLDQELSHRKIVQKSE</sequence>
<organism evidence="3 4">
    <name type="scientific">Pontibacillus marinus BH030004 = DSM 16465</name>
    <dbReference type="NCBI Taxonomy" id="1385511"/>
    <lineage>
        <taxon>Bacteria</taxon>
        <taxon>Bacillati</taxon>
        <taxon>Bacillota</taxon>
        <taxon>Bacilli</taxon>
        <taxon>Bacillales</taxon>
        <taxon>Bacillaceae</taxon>
        <taxon>Pontibacillus</taxon>
    </lineage>
</organism>
<dbReference type="GO" id="GO:0016787">
    <property type="term" value="F:hydrolase activity"/>
    <property type="evidence" value="ECO:0007669"/>
    <property type="project" value="UniProtKB-KW"/>
</dbReference>
<keyword evidence="1" id="KW-0472">Membrane</keyword>
<dbReference type="EMBL" id="AVPF01000002">
    <property type="protein sequence ID" value="KGX91506.1"/>
    <property type="molecule type" value="Genomic_DNA"/>
</dbReference>
<feature type="domain" description="GH18" evidence="2">
    <location>
        <begin position="249"/>
        <end position="573"/>
    </location>
</feature>
<proteinExistence type="predicted"/>
<dbReference type="Gene3D" id="3.20.20.80">
    <property type="entry name" value="Glycosidases"/>
    <property type="match status" value="1"/>
</dbReference>
<dbReference type="SUPFAM" id="SSF51445">
    <property type="entry name" value="(Trans)glycosidases"/>
    <property type="match status" value="1"/>
</dbReference>
<dbReference type="STRING" id="1385511.GCA_000425225_01337"/>
<dbReference type="Gene3D" id="3.10.50.10">
    <property type="match status" value="1"/>
</dbReference>
<keyword evidence="1" id="KW-0812">Transmembrane</keyword>
<dbReference type="InterPro" id="IPR017853">
    <property type="entry name" value="GH"/>
</dbReference>
<evidence type="ECO:0000256" key="1">
    <source>
        <dbReference type="SAM" id="Phobius"/>
    </source>
</evidence>
<keyword evidence="4" id="KW-1185">Reference proteome</keyword>
<dbReference type="AlphaFoldDB" id="A0A0A5GE85"/>
<accession>A0A0A5GE85</accession>
<dbReference type="GO" id="GO:0005975">
    <property type="term" value="P:carbohydrate metabolic process"/>
    <property type="evidence" value="ECO:0007669"/>
    <property type="project" value="InterPro"/>
</dbReference>
<dbReference type="InterPro" id="IPR011583">
    <property type="entry name" value="Chitinase_II/V-like_cat"/>
</dbReference>
<dbReference type="eggNOG" id="COG3858">
    <property type="taxonomic scope" value="Bacteria"/>
</dbReference>
<dbReference type="InterPro" id="IPR036582">
    <property type="entry name" value="Mao_N_sf"/>
</dbReference>
<dbReference type="PANTHER" id="PTHR46066:SF2">
    <property type="entry name" value="CHITINASE DOMAIN-CONTAINING PROTEIN 1"/>
    <property type="match status" value="1"/>
</dbReference>
<dbReference type="PROSITE" id="PS51910">
    <property type="entry name" value="GH18_2"/>
    <property type="match status" value="1"/>
</dbReference>
<reference evidence="3 4" key="1">
    <citation type="submission" date="2013-08" db="EMBL/GenBank/DDBJ databases">
        <authorList>
            <person name="Huang J."/>
            <person name="Wang G."/>
        </authorList>
    </citation>
    <scope>NUCLEOTIDE SEQUENCE [LARGE SCALE GENOMIC DNA]</scope>
    <source>
        <strain evidence="3 4">BH030004</strain>
    </source>
</reference>
<dbReference type="InterPro" id="IPR012854">
    <property type="entry name" value="Cu_amine_oxidase-like_N"/>
</dbReference>
<keyword evidence="3" id="KW-0378">Hydrolase</keyword>
<protein>
    <submittedName>
        <fullName evidence="3">Spore peptidoglycan hydrolase</fullName>
    </submittedName>
</protein>